<accession>A0A1T4N8W4</accession>
<dbReference type="PRINTS" id="PR00413">
    <property type="entry name" value="HADHALOGNASE"/>
</dbReference>
<dbReference type="EMBL" id="FUWW01000020">
    <property type="protein sequence ID" value="SJZ75674.1"/>
    <property type="molecule type" value="Genomic_DNA"/>
</dbReference>
<protein>
    <submittedName>
        <fullName evidence="1">Phosphoglycolate phosphatase</fullName>
    </submittedName>
</protein>
<dbReference type="SUPFAM" id="SSF56784">
    <property type="entry name" value="HAD-like"/>
    <property type="match status" value="1"/>
</dbReference>
<dbReference type="NCBIfam" id="TIGR01549">
    <property type="entry name" value="HAD-SF-IA-v1"/>
    <property type="match status" value="1"/>
</dbReference>
<dbReference type="InterPro" id="IPR050155">
    <property type="entry name" value="HAD-like_hydrolase_sf"/>
</dbReference>
<dbReference type="InterPro" id="IPR023214">
    <property type="entry name" value="HAD_sf"/>
</dbReference>
<dbReference type="PANTHER" id="PTHR43434">
    <property type="entry name" value="PHOSPHOGLYCOLATE PHOSPHATASE"/>
    <property type="match status" value="1"/>
</dbReference>
<dbReference type="Gene3D" id="1.10.150.240">
    <property type="entry name" value="Putative phosphatase, domain 2"/>
    <property type="match status" value="1"/>
</dbReference>
<dbReference type="InterPro" id="IPR006439">
    <property type="entry name" value="HAD-SF_hydro_IA"/>
</dbReference>
<reference evidence="1 2" key="1">
    <citation type="submission" date="2017-02" db="EMBL/GenBank/DDBJ databases">
        <authorList>
            <person name="Peterson S.W."/>
        </authorList>
    </citation>
    <scope>NUCLEOTIDE SEQUENCE [LARGE SCALE GENOMIC DNA]</scope>
    <source>
        <strain evidence="1 2">ATCC 51222</strain>
    </source>
</reference>
<dbReference type="PANTHER" id="PTHR43434:SF1">
    <property type="entry name" value="PHOSPHOGLYCOLATE PHOSPHATASE"/>
    <property type="match status" value="1"/>
</dbReference>
<gene>
    <name evidence="1" type="ORF">SAMN02745114_01519</name>
</gene>
<proteinExistence type="predicted"/>
<name>A0A1T4N8W4_9FIRM</name>
<dbReference type="SFLD" id="SFLDS00003">
    <property type="entry name" value="Haloacid_Dehalogenase"/>
    <property type="match status" value="1"/>
</dbReference>
<sequence>MSKIKCAIFDLDGTLVNTIDDLAGATEILLKKYNFEANWSLDDYKKFVGNGAKKLVERAFDHTLDEQTLNDRYEEFKIIYDEVKLDHAHAYDGIKEQLQILKDMGVKLCVVSNKPDIAAHGMVEHIFGKGFFDYITGCIDGLPTKPDPTTTLRALSAVDCKPTEAIFFGDSEVDMRTAKNANIEAVGCSWGFRSFETLFAEHPSVIIDETSYISSLF</sequence>
<dbReference type="NCBIfam" id="TIGR01509">
    <property type="entry name" value="HAD-SF-IA-v3"/>
    <property type="match status" value="1"/>
</dbReference>
<dbReference type="STRING" id="290054.SAMN02745114_01519"/>
<dbReference type="AlphaFoldDB" id="A0A1T4N8W4"/>
<dbReference type="SFLD" id="SFLDG01129">
    <property type="entry name" value="C1.5:_HAD__Beta-PGM__Phosphata"/>
    <property type="match status" value="1"/>
</dbReference>
<evidence type="ECO:0000313" key="2">
    <source>
        <dbReference type="Proteomes" id="UP000190657"/>
    </source>
</evidence>
<dbReference type="GO" id="GO:0006281">
    <property type="term" value="P:DNA repair"/>
    <property type="evidence" value="ECO:0007669"/>
    <property type="project" value="TreeGrafter"/>
</dbReference>
<dbReference type="RefSeq" id="WP_078768964.1">
    <property type="nucleotide sequence ID" value="NZ_FUWW01000020.1"/>
</dbReference>
<dbReference type="InterPro" id="IPR041492">
    <property type="entry name" value="HAD_2"/>
</dbReference>
<dbReference type="Gene3D" id="3.40.50.1000">
    <property type="entry name" value="HAD superfamily/HAD-like"/>
    <property type="match status" value="1"/>
</dbReference>
<evidence type="ECO:0000313" key="1">
    <source>
        <dbReference type="EMBL" id="SJZ75674.1"/>
    </source>
</evidence>
<dbReference type="InterPro" id="IPR036412">
    <property type="entry name" value="HAD-like_sf"/>
</dbReference>
<dbReference type="GO" id="GO:0005829">
    <property type="term" value="C:cytosol"/>
    <property type="evidence" value="ECO:0007669"/>
    <property type="project" value="TreeGrafter"/>
</dbReference>
<dbReference type="InterPro" id="IPR023198">
    <property type="entry name" value="PGP-like_dom2"/>
</dbReference>
<dbReference type="Pfam" id="PF13419">
    <property type="entry name" value="HAD_2"/>
    <property type="match status" value="1"/>
</dbReference>
<dbReference type="Proteomes" id="UP000190657">
    <property type="component" value="Unassembled WGS sequence"/>
</dbReference>
<keyword evidence="2" id="KW-1185">Reference proteome</keyword>
<dbReference type="OrthoDB" id="9807630at2"/>
<organism evidence="1 2">
    <name type="scientific">Eubacterium coprostanoligenes</name>
    <dbReference type="NCBI Taxonomy" id="290054"/>
    <lineage>
        <taxon>Bacteria</taxon>
        <taxon>Bacillati</taxon>
        <taxon>Bacillota</taxon>
        <taxon>Clostridia</taxon>
        <taxon>Eubacteriales</taxon>
        <taxon>Eubacteriaceae</taxon>
        <taxon>Eubacterium</taxon>
    </lineage>
</organism>
<dbReference type="GO" id="GO:0008967">
    <property type="term" value="F:phosphoglycolate phosphatase activity"/>
    <property type="evidence" value="ECO:0007669"/>
    <property type="project" value="TreeGrafter"/>
</dbReference>